<protein>
    <submittedName>
        <fullName evidence="1">Uncharacterized protein</fullName>
    </submittedName>
</protein>
<evidence type="ECO:0000313" key="1">
    <source>
        <dbReference type="EMBL" id="QFY43241.1"/>
    </source>
</evidence>
<dbReference type="EMBL" id="CP044205">
    <property type="protein sequence ID" value="QFY43241.1"/>
    <property type="molecule type" value="Genomic_DNA"/>
</dbReference>
<reference evidence="1 2" key="1">
    <citation type="submission" date="2019-09" db="EMBL/GenBank/DDBJ databases">
        <title>Ecophysiology of the spiral-shaped methanotroph Methylospira mobilis as revealed by the complete genome sequence.</title>
        <authorList>
            <person name="Oshkin I.Y."/>
            <person name="Dedysh S.N."/>
            <person name="Miroshnikov K."/>
            <person name="Danilova O.V."/>
            <person name="Hakobyan A."/>
            <person name="Liesack W."/>
        </authorList>
    </citation>
    <scope>NUCLEOTIDE SEQUENCE [LARGE SCALE GENOMIC DNA]</scope>
    <source>
        <strain evidence="1 2">Shm1</strain>
    </source>
</reference>
<sequence length="61" mass="6234">MSLPGPPIKLPTVVVSVKVVPPGAVPPDEGQLPTLDEFTFGLTVLLPVAPSVVKFTAEAAV</sequence>
<accession>A0A5Q0BLZ1</accession>
<gene>
    <name evidence="1" type="ORF">F6R98_11925</name>
</gene>
<dbReference type="KEGG" id="mmob:F6R98_11925"/>
<dbReference type="Proteomes" id="UP000325755">
    <property type="component" value="Chromosome"/>
</dbReference>
<dbReference type="AlphaFoldDB" id="A0A5Q0BLZ1"/>
<dbReference type="InParanoid" id="A0A5Q0BLZ1"/>
<name>A0A5Q0BLZ1_9GAMM</name>
<keyword evidence="2" id="KW-1185">Reference proteome</keyword>
<organism evidence="1 2">
    <name type="scientific">Candidatus Methylospira mobilis</name>
    <dbReference type="NCBI Taxonomy" id="1808979"/>
    <lineage>
        <taxon>Bacteria</taxon>
        <taxon>Pseudomonadati</taxon>
        <taxon>Pseudomonadota</taxon>
        <taxon>Gammaproteobacteria</taxon>
        <taxon>Methylococcales</taxon>
        <taxon>Methylococcaceae</taxon>
        <taxon>Candidatus Methylospira</taxon>
    </lineage>
</organism>
<proteinExistence type="predicted"/>
<evidence type="ECO:0000313" key="2">
    <source>
        <dbReference type="Proteomes" id="UP000325755"/>
    </source>
</evidence>